<dbReference type="RefSeq" id="WP_006039274.1">
    <property type="nucleotide sequence ID" value="NZ_AEDD01000009.1"/>
</dbReference>
<evidence type="ECO:0000259" key="1">
    <source>
        <dbReference type="PROSITE" id="PS51085"/>
    </source>
</evidence>
<dbReference type="AlphaFoldDB" id="E0IC97"/>
<dbReference type="Gene3D" id="3.10.20.30">
    <property type="match status" value="1"/>
</dbReference>
<accession>E0IC97</accession>
<dbReference type="STRING" id="717606.PaecuDRAFT_3286"/>
<organism evidence="2 3">
    <name type="scientific">Paenibacillus curdlanolyticus YK9</name>
    <dbReference type="NCBI Taxonomy" id="717606"/>
    <lineage>
        <taxon>Bacteria</taxon>
        <taxon>Bacillati</taxon>
        <taxon>Bacillota</taxon>
        <taxon>Bacilli</taxon>
        <taxon>Bacillales</taxon>
        <taxon>Paenibacillaceae</taxon>
        <taxon>Paenibacillus</taxon>
    </lineage>
</organism>
<protein>
    <submittedName>
        <fullName evidence="2">Ferredoxin</fullName>
    </submittedName>
</protein>
<reference evidence="2 3" key="1">
    <citation type="submission" date="2010-07" db="EMBL/GenBank/DDBJ databases">
        <title>The draft genome of Paenibacillus curdlanolyticus YK9.</title>
        <authorList>
            <consortium name="US DOE Joint Genome Institute (JGI-PGF)"/>
            <person name="Lucas S."/>
            <person name="Copeland A."/>
            <person name="Lapidus A."/>
            <person name="Cheng J.-F."/>
            <person name="Bruce D."/>
            <person name="Goodwin L."/>
            <person name="Pitluck S."/>
            <person name="Land M.L."/>
            <person name="Hauser L."/>
            <person name="Chang Y.-J."/>
            <person name="Jeffries C."/>
            <person name="Anderson I.J."/>
            <person name="Johnson E."/>
            <person name="Loganathan U."/>
            <person name="Mulhopadhyay B."/>
            <person name="Kyrpides N."/>
            <person name="Woyke T.J."/>
        </authorList>
    </citation>
    <scope>NUCLEOTIDE SEQUENCE [LARGE SCALE GENOMIC DNA]</scope>
    <source>
        <strain evidence="2 3">YK9</strain>
    </source>
</reference>
<dbReference type="CDD" id="cd00207">
    <property type="entry name" value="fer2"/>
    <property type="match status" value="1"/>
</dbReference>
<feature type="domain" description="2Fe-2S ferredoxin-type" evidence="1">
    <location>
        <begin position="5"/>
        <end position="97"/>
    </location>
</feature>
<dbReference type="Proteomes" id="UP000005387">
    <property type="component" value="Unassembled WGS sequence"/>
</dbReference>
<keyword evidence="3" id="KW-1185">Reference proteome</keyword>
<dbReference type="OrthoDB" id="9810588at2"/>
<dbReference type="InterPro" id="IPR036010">
    <property type="entry name" value="2Fe-2S_ferredoxin-like_sf"/>
</dbReference>
<dbReference type="PROSITE" id="PS51085">
    <property type="entry name" value="2FE2S_FER_2"/>
    <property type="match status" value="1"/>
</dbReference>
<dbReference type="InterPro" id="IPR001041">
    <property type="entry name" value="2Fe-2S_ferredoxin-type"/>
</dbReference>
<gene>
    <name evidence="2" type="ORF">PaecuDRAFT_3286</name>
</gene>
<evidence type="ECO:0000313" key="2">
    <source>
        <dbReference type="EMBL" id="EFM09783.1"/>
    </source>
</evidence>
<sequence>MSGESELLLQPSGKRVKVRKGAKLLDAIRRAGVHLPTRCDGKAACMMCKVRDINGSGLTAVSDQERRKLGGMHEQGYRLACQTRISGPAAVELPEDPLRAAVRRQLERQREEEDRLW</sequence>
<dbReference type="EMBL" id="AEDD01000009">
    <property type="protein sequence ID" value="EFM09783.1"/>
    <property type="molecule type" value="Genomic_DNA"/>
</dbReference>
<evidence type="ECO:0000313" key="3">
    <source>
        <dbReference type="Proteomes" id="UP000005387"/>
    </source>
</evidence>
<dbReference type="SUPFAM" id="SSF54292">
    <property type="entry name" value="2Fe-2S ferredoxin-like"/>
    <property type="match status" value="1"/>
</dbReference>
<dbReference type="GO" id="GO:0051536">
    <property type="term" value="F:iron-sulfur cluster binding"/>
    <property type="evidence" value="ECO:0007669"/>
    <property type="project" value="InterPro"/>
</dbReference>
<proteinExistence type="predicted"/>
<name>E0IC97_9BACL</name>
<dbReference type="InterPro" id="IPR012675">
    <property type="entry name" value="Beta-grasp_dom_sf"/>
</dbReference>
<dbReference type="Pfam" id="PF00111">
    <property type="entry name" value="Fer2"/>
    <property type="match status" value="1"/>
</dbReference>
<dbReference type="eggNOG" id="COG0633">
    <property type="taxonomic scope" value="Bacteria"/>
</dbReference>